<dbReference type="NCBIfam" id="TIGR03344">
    <property type="entry name" value="VI_effect_Hcp1"/>
    <property type="match status" value="1"/>
</dbReference>
<proteinExistence type="predicted"/>
<dbReference type="AlphaFoldDB" id="A0A0P9PG63"/>
<comment type="caution">
    <text evidence="1">The sequence shown here is derived from an EMBL/GenBank/DDBJ whole genome shotgun (WGS) entry which is preliminary data.</text>
</comment>
<dbReference type="Gene3D" id="2.30.110.20">
    <property type="entry name" value="Hcp1-like"/>
    <property type="match status" value="1"/>
</dbReference>
<dbReference type="InterPro" id="IPR036624">
    <property type="entry name" value="Hcp1-lik_sf"/>
</dbReference>
<dbReference type="SUPFAM" id="SSF141452">
    <property type="entry name" value="Hcp1-like"/>
    <property type="match status" value="1"/>
</dbReference>
<sequence length="173" mass="18856">MFQGAEMTIDAYLWIDGISGESTDSDCKNWVELSTFCLSAAQSVSRTASSAGGATVGRVYLSDFSIVKAVDTATPKIFEACCAGQHIKQMKLCVRRAGGEKQKYLEYVFDEVIISGVATGNLFERSPSSLPEEVVRFSYAKVSMQYSQQSRTTGLIIGQISGGWDQIRNSTYA</sequence>
<dbReference type="EMBL" id="LJQD01000109">
    <property type="protein sequence ID" value="KPW98460.1"/>
    <property type="molecule type" value="Genomic_DNA"/>
</dbReference>
<organism evidence="1 2">
    <name type="scientific">Pseudomonas syringae pv. castaneae</name>
    <dbReference type="NCBI Taxonomy" id="264450"/>
    <lineage>
        <taxon>Bacteria</taxon>
        <taxon>Pseudomonadati</taxon>
        <taxon>Pseudomonadota</taxon>
        <taxon>Gammaproteobacteria</taxon>
        <taxon>Pseudomonadales</taxon>
        <taxon>Pseudomonadaceae</taxon>
        <taxon>Pseudomonas</taxon>
        <taxon>Pseudomonas syringae</taxon>
    </lineage>
</organism>
<accession>A0A0P9PG63</accession>
<evidence type="ECO:0000313" key="2">
    <source>
        <dbReference type="Proteomes" id="UP000050381"/>
    </source>
</evidence>
<dbReference type="InterPro" id="IPR008514">
    <property type="entry name" value="T6SS_Hcp"/>
</dbReference>
<dbReference type="Pfam" id="PF05638">
    <property type="entry name" value="T6SS_HCP"/>
    <property type="match status" value="1"/>
</dbReference>
<dbReference type="PANTHER" id="PTHR36152:SF5">
    <property type="entry name" value="PROTEIN HCP1"/>
    <property type="match status" value="1"/>
</dbReference>
<dbReference type="Proteomes" id="UP000050381">
    <property type="component" value="Unassembled WGS sequence"/>
</dbReference>
<dbReference type="InterPro" id="IPR053165">
    <property type="entry name" value="HSI-I_assembly_Hcp1"/>
</dbReference>
<name>A0A0P9PG63_PSESX</name>
<gene>
    <name evidence="1" type="ORF">ALO79_00802</name>
</gene>
<dbReference type="PANTHER" id="PTHR36152">
    <property type="entry name" value="CYTOPLASMIC PROTEIN-RELATED"/>
    <property type="match status" value="1"/>
</dbReference>
<protein>
    <submittedName>
        <fullName evidence="1">Putative type VI secretion system effector, Hcp1 family</fullName>
    </submittedName>
</protein>
<reference evidence="1 2" key="1">
    <citation type="submission" date="2015-09" db="EMBL/GenBank/DDBJ databases">
        <title>Genome announcement of multiple Pseudomonas syringae strains.</title>
        <authorList>
            <person name="Thakur S."/>
            <person name="Wang P.W."/>
            <person name="Gong Y."/>
            <person name="Weir B.S."/>
            <person name="Guttman D.S."/>
        </authorList>
    </citation>
    <scope>NUCLEOTIDE SEQUENCE [LARGE SCALE GENOMIC DNA]</scope>
    <source>
        <strain evidence="1 2">ICMP9419</strain>
    </source>
</reference>
<evidence type="ECO:0000313" key="1">
    <source>
        <dbReference type="EMBL" id="KPW98460.1"/>
    </source>
</evidence>
<dbReference type="PATRIC" id="fig|264450.4.peg.910"/>